<sequence>MFSTFTTVEGEMRPKRRQVHRACHWCRLSRVKCDHNRPCYRCALVNRRCSDDGDGLNEFRSLAAATKEVEQLRTENQELERRLKHAPVNSIQRPESFHVSGNDMQEFNSSKERRWESVHVVMDEKTQHTRLQGPSSLAFFLRRLSTSLNVPHWDITPYTDSAAILEPSEGWTADSLNLQRPQQDNFLDLFWLAYHCIYPIIDEAEFREQYVSLWPDPTSGTSRKPSPLVDIVMALCIQFGTLFIPQSESEPSGVAGDGASTAAGAYYHECYKYLITAVHSPNLTTVQCYIFSIIYLRNASLIDGAQNLLAMAPVLYEPGTAFSYPSILIVMSTAGRLSAVAQSLGPRFPSPSPNITSLSFQKQAIKLVNTTREIHTAFYEDYSKTISKIDAPDFYGDGQAREQCAQFLAECMKKLSSWMLQLPEEFKTNRRSHGDSFSTDRSTLDLGHITPTWLQRQRLLLELQYHALVMCLYRPFICFSPTSSSSTPLSDNSAILCLSHAITFTNMMHQVVTETDVLNGCYEAFQWQQDAMFVLVGFACAYPICPPTPSARKAIFAAIDVFDMYGTSLGAARQAAQLARMLNYHTGLVSNRFRASLTGNQPLPHVDPSKPNTQAAMGHVLTPNPGPVQSPGTTFEFDVISIDKGSLRSVTSETDAESLSWMNNDIMSMDSNDIWHNL</sequence>
<dbReference type="InterPro" id="IPR051127">
    <property type="entry name" value="Fungal_SecMet_Regulators"/>
</dbReference>
<proteinExistence type="predicted"/>
<organism evidence="7 8">
    <name type="scientific">Lachnellula cervina</name>
    <dbReference type="NCBI Taxonomy" id="1316786"/>
    <lineage>
        <taxon>Eukaryota</taxon>
        <taxon>Fungi</taxon>
        <taxon>Dikarya</taxon>
        <taxon>Ascomycota</taxon>
        <taxon>Pezizomycotina</taxon>
        <taxon>Leotiomycetes</taxon>
        <taxon>Helotiales</taxon>
        <taxon>Lachnaceae</taxon>
        <taxon>Lachnellula</taxon>
    </lineage>
</organism>
<evidence type="ECO:0000256" key="1">
    <source>
        <dbReference type="ARBA" id="ARBA00022723"/>
    </source>
</evidence>
<evidence type="ECO:0000313" key="8">
    <source>
        <dbReference type="Proteomes" id="UP000481288"/>
    </source>
</evidence>
<dbReference type="GO" id="GO:0005634">
    <property type="term" value="C:nucleus"/>
    <property type="evidence" value="ECO:0007669"/>
    <property type="project" value="TreeGrafter"/>
</dbReference>
<keyword evidence="1" id="KW-0479">Metal-binding</keyword>
<dbReference type="PANTHER" id="PTHR47424">
    <property type="entry name" value="REGULATORY PROTEIN GAL4"/>
    <property type="match status" value="1"/>
</dbReference>
<dbReference type="AlphaFoldDB" id="A0A7D8YRI7"/>
<evidence type="ECO:0000256" key="4">
    <source>
        <dbReference type="ARBA" id="ARBA00023242"/>
    </source>
</evidence>
<dbReference type="Pfam" id="PF04082">
    <property type="entry name" value="Fungal_trans"/>
    <property type="match status" value="1"/>
</dbReference>
<keyword evidence="4" id="KW-0539">Nucleus</keyword>
<feature type="coiled-coil region" evidence="5">
    <location>
        <begin position="62"/>
        <end position="89"/>
    </location>
</feature>
<dbReference type="Pfam" id="PF00172">
    <property type="entry name" value="Zn_clus"/>
    <property type="match status" value="1"/>
</dbReference>
<dbReference type="InterPro" id="IPR036864">
    <property type="entry name" value="Zn2-C6_fun-type_DNA-bd_sf"/>
</dbReference>
<dbReference type="PROSITE" id="PS50048">
    <property type="entry name" value="ZN2_CY6_FUNGAL_2"/>
    <property type="match status" value="1"/>
</dbReference>
<gene>
    <name evidence="7" type="primary">patL</name>
    <name evidence="7" type="ORF">LCER1_G003147</name>
</gene>
<dbReference type="Proteomes" id="UP000481288">
    <property type="component" value="Unassembled WGS sequence"/>
</dbReference>
<dbReference type="GO" id="GO:0006351">
    <property type="term" value="P:DNA-templated transcription"/>
    <property type="evidence" value="ECO:0007669"/>
    <property type="project" value="InterPro"/>
</dbReference>
<evidence type="ECO:0000259" key="6">
    <source>
        <dbReference type="PROSITE" id="PS50048"/>
    </source>
</evidence>
<keyword evidence="5" id="KW-0175">Coiled coil</keyword>
<dbReference type="CDD" id="cd00067">
    <property type="entry name" value="GAL4"/>
    <property type="match status" value="1"/>
</dbReference>
<dbReference type="PANTHER" id="PTHR47424:SF12">
    <property type="entry name" value="TRANSCRIPTION FACTOR ASQA"/>
    <property type="match status" value="1"/>
</dbReference>
<dbReference type="GO" id="GO:0008270">
    <property type="term" value="F:zinc ion binding"/>
    <property type="evidence" value="ECO:0007669"/>
    <property type="project" value="InterPro"/>
</dbReference>
<dbReference type="GO" id="GO:0000978">
    <property type="term" value="F:RNA polymerase II cis-regulatory region sequence-specific DNA binding"/>
    <property type="evidence" value="ECO:0007669"/>
    <property type="project" value="TreeGrafter"/>
</dbReference>
<dbReference type="EMBL" id="QGMG01000194">
    <property type="protein sequence ID" value="TVY55989.1"/>
    <property type="molecule type" value="Genomic_DNA"/>
</dbReference>
<evidence type="ECO:0000256" key="2">
    <source>
        <dbReference type="ARBA" id="ARBA00023015"/>
    </source>
</evidence>
<feature type="domain" description="Zn(2)-C6 fungal-type" evidence="6">
    <location>
        <begin position="22"/>
        <end position="51"/>
    </location>
</feature>
<keyword evidence="2" id="KW-0805">Transcription regulation</keyword>
<dbReference type="InterPro" id="IPR007219">
    <property type="entry name" value="XnlR_reg_dom"/>
</dbReference>
<reference evidence="7 8" key="1">
    <citation type="submission" date="2018-05" db="EMBL/GenBank/DDBJ databases">
        <title>Whole genome sequencing for identification of molecular markers to develop diagnostic detection tools for the regulated plant pathogen Lachnellula willkommii.</title>
        <authorList>
            <person name="Giroux E."/>
            <person name="Bilodeau G."/>
        </authorList>
    </citation>
    <scope>NUCLEOTIDE SEQUENCE [LARGE SCALE GENOMIC DNA]</scope>
    <source>
        <strain evidence="7 8">CBS 625.97</strain>
    </source>
</reference>
<dbReference type="SMART" id="SM00066">
    <property type="entry name" value="GAL4"/>
    <property type="match status" value="1"/>
</dbReference>
<keyword evidence="8" id="KW-1185">Reference proteome</keyword>
<dbReference type="InterPro" id="IPR001138">
    <property type="entry name" value="Zn2Cys6_DnaBD"/>
</dbReference>
<dbReference type="PROSITE" id="PS00463">
    <property type="entry name" value="ZN2_CY6_FUNGAL_1"/>
    <property type="match status" value="1"/>
</dbReference>
<keyword evidence="3" id="KW-0804">Transcription</keyword>
<evidence type="ECO:0000256" key="3">
    <source>
        <dbReference type="ARBA" id="ARBA00023163"/>
    </source>
</evidence>
<dbReference type="Gene3D" id="4.10.240.10">
    <property type="entry name" value="Zn(2)-C6 fungal-type DNA-binding domain"/>
    <property type="match status" value="1"/>
</dbReference>
<protein>
    <submittedName>
        <fullName evidence="7">Patulin cluster transcription factor patL</fullName>
    </submittedName>
</protein>
<dbReference type="GO" id="GO:0000981">
    <property type="term" value="F:DNA-binding transcription factor activity, RNA polymerase II-specific"/>
    <property type="evidence" value="ECO:0007669"/>
    <property type="project" value="InterPro"/>
</dbReference>
<comment type="caution">
    <text evidence="7">The sequence shown here is derived from an EMBL/GenBank/DDBJ whole genome shotgun (WGS) entry which is preliminary data.</text>
</comment>
<name>A0A7D8YRI7_9HELO</name>
<dbReference type="SUPFAM" id="SSF57701">
    <property type="entry name" value="Zn2/Cys6 DNA-binding domain"/>
    <property type="match status" value="1"/>
</dbReference>
<accession>A0A7D8YRI7</accession>
<evidence type="ECO:0000256" key="5">
    <source>
        <dbReference type="SAM" id="Coils"/>
    </source>
</evidence>
<dbReference type="GO" id="GO:0000435">
    <property type="term" value="P:positive regulation of transcription from RNA polymerase II promoter by galactose"/>
    <property type="evidence" value="ECO:0007669"/>
    <property type="project" value="TreeGrafter"/>
</dbReference>
<evidence type="ECO:0000313" key="7">
    <source>
        <dbReference type="EMBL" id="TVY55989.1"/>
    </source>
</evidence>
<dbReference type="OrthoDB" id="2283488at2759"/>
<dbReference type="CDD" id="cd12148">
    <property type="entry name" value="fungal_TF_MHR"/>
    <property type="match status" value="1"/>
</dbReference>